<organism evidence="6 7">
    <name type="scientific">Haloarcula saliterrae</name>
    <dbReference type="NCBI Taxonomy" id="2950534"/>
    <lineage>
        <taxon>Archaea</taxon>
        <taxon>Methanobacteriati</taxon>
        <taxon>Methanobacteriota</taxon>
        <taxon>Stenosarchaea group</taxon>
        <taxon>Halobacteria</taxon>
        <taxon>Halobacteriales</taxon>
        <taxon>Haloarculaceae</taxon>
        <taxon>Haloarcula</taxon>
    </lineage>
</organism>
<gene>
    <name evidence="6" type="ORF">NDI56_05640</name>
</gene>
<evidence type="ECO:0000256" key="4">
    <source>
        <dbReference type="ARBA" id="ARBA00022833"/>
    </source>
</evidence>
<keyword evidence="7" id="KW-1185">Reference proteome</keyword>
<dbReference type="Gene3D" id="3.40.630.10">
    <property type="entry name" value="Zn peptidases"/>
    <property type="match status" value="1"/>
</dbReference>
<protein>
    <submittedName>
        <fullName evidence="6">Succinylglutamate desuccinylase/aspartoacylase family protein</fullName>
    </submittedName>
</protein>
<proteinExistence type="predicted"/>
<evidence type="ECO:0000256" key="3">
    <source>
        <dbReference type="ARBA" id="ARBA00022801"/>
    </source>
</evidence>
<evidence type="ECO:0000259" key="5">
    <source>
        <dbReference type="Pfam" id="PF24827"/>
    </source>
</evidence>
<dbReference type="InterPro" id="IPR050178">
    <property type="entry name" value="AspA/AstE_fam"/>
</dbReference>
<evidence type="ECO:0000313" key="6">
    <source>
        <dbReference type="EMBL" id="MDS0258873.1"/>
    </source>
</evidence>
<keyword evidence="4" id="KW-0862">Zinc</keyword>
<sequence length="262" mass="27920">MRVVQLGDGEPSIAVVGSIHGDEPCGRDGIEAVLSDPPALSQPVKFIVVNEAALAEGERYLETDLNRVFPGDAESDVHEMRLAAALTEELRGCTVLSLHSTQSYDGMFALVDDVTQLARDVCPKLSVDAVVRTKGANEGRLFSVAPSTIEIECGYQGSPEAAANAERVIREFLAALGVTDEAAPVRNESLPVFQLGGPIPKDPATEYEVFVRNFEPVAAGDPVAAADDETVYAEEAFHPVLLSAEGYEDVFGYMGTHVGTLE</sequence>
<accession>A0ABU2FAC2</accession>
<dbReference type="PANTHER" id="PTHR15162:SF7">
    <property type="entry name" value="SUCCINYLGLUTAMATE DESUCCINYLASE"/>
    <property type="match status" value="1"/>
</dbReference>
<dbReference type="Proteomes" id="UP001259659">
    <property type="component" value="Unassembled WGS sequence"/>
</dbReference>
<evidence type="ECO:0000256" key="2">
    <source>
        <dbReference type="ARBA" id="ARBA00022723"/>
    </source>
</evidence>
<name>A0ABU2FAC2_9EURY</name>
<dbReference type="InterPro" id="IPR055438">
    <property type="entry name" value="AstE_AspA_cat"/>
</dbReference>
<comment type="caution">
    <text evidence="6">The sequence shown here is derived from an EMBL/GenBank/DDBJ whole genome shotgun (WGS) entry which is preliminary data.</text>
</comment>
<dbReference type="PANTHER" id="PTHR15162">
    <property type="entry name" value="ASPARTOACYLASE"/>
    <property type="match status" value="1"/>
</dbReference>
<comment type="cofactor">
    <cofactor evidence="1">
        <name>Zn(2+)</name>
        <dbReference type="ChEBI" id="CHEBI:29105"/>
    </cofactor>
</comment>
<evidence type="ECO:0000256" key="1">
    <source>
        <dbReference type="ARBA" id="ARBA00001947"/>
    </source>
</evidence>
<feature type="domain" description="Succinylglutamate desuccinylase/Aspartoacylase catalytic" evidence="5">
    <location>
        <begin position="11"/>
        <end position="102"/>
    </location>
</feature>
<evidence type="ECO:0000313" key="7">
    <source>
        <dbReference type="Proteomes" id="UP001259659"/>
    </source>
</evidence>
<keyword evidence="3" id="KW-0378">Hydrolase</keyword>
<dbReference type="SUPFAM" id="SSF53187">
    <property type="entry name" value="Zn-dependent exopeptidases"/>
    <property type="match status" value="1"/>
</dbReference>
<dbReference type="RefSeq" id="WP_310918441.1">
    <property type="nucleotide sequence ID" value="NZ_JAMQON010000001.1"/>
</dbReference>
<keyword evidence="2" id="KW-0479">Metal-binding</keyword>
<dbReference type="EMBL" id="JAMQON010000001">
    <property type="protein sequence ID" value="MDS0258873.1"/>
    <property type="molecule type" value="Genomic_DNA"/>
</dbReference>
<dbReference type="Pfam" id="PF24827">
    <property type="entry name" value="AstE_AspA_cat"/>
    <property type="match status" value="1"/>
</dbReference>
<reference evidence="6 7" key="1">
    <citation type="submission" date="2022-06" db="EMBL/GenBank/DDBJ databases">
        <title>Haloarcula sp. a new haloarchaeum isolate from saline soil.</title>
        <authorList>
            <person name="Strakova D."/>
            <person name="Galisteo C."/>
            <person name="Sanchez-Porro C."/>
            <person name="Ventosa A."/>
        </authorList>
    </citation>
    <scope>NUCLEOTIDE SEQUENCE [LARGE SCALE GENOMIC DNA]</scope>
    <source>
        <strain evidence="6 7">S1CR25-12</strain>
    </source>
</reference>